<dbReference type="RefSeq" id="WP_344446539.1">
    <property type="nucleotide sequence ID" value="NZ_BAAALF010000255.1"/>
</dbReference>
<dbReference type="Pfam" id="PF09851">
    <property type="entry name" value="SHOCT"/>
    <property type="match status" value="1"/>
</dbReference>
<evidence type="ECO:0000256" key="5">
    <source>
        <dbReference type="ARBA" id="ARBA00023136"/>
    </source>
</evidence>
<gene>
    <name evidence="9" type="ORF">GCM10009665_72970</name>
</gene>
<name>A0ABN1X079_9ACTN</name>
<proteinExistence type="predicted"/>
<dbReference type="EMBL" id="BAAALF010000255">
    <property type="protein sequence ID" value="GAA1275077.1"/>
    <property type="molecule type" value="Genomic_DNA"/>
</dbReference>
<evidence type="ECO:0000256" key="6">
    <source>
        <dbReference type="SAM" id="Phobius"/>
    </source>
</evidence>
<sequence>MDHPLLNAFWIMLWFFLWVLWLFLLFRVVMDIFRSHEMSGWGKAGWMILVVLLPYLGVLLYLIVRGAKMGEHDAEDAERREAAVQDYIRKAAGSGDGGAAGDGGDNVDRLAKLAALKADGHLTQEEFDQAKAKLLA</sequence>
<evidence type="ECO:0000256" key="4">
    <source>
        <dbReference type="ARBA" id="ARBA00022989"/>
    </source>
</evidence>
<feature type="transmembrane region" description="Helical" evidence="6">
    <location>
        <begin position="46"/>
        <end position="64"/>
    </location>
</feature>
<evidence type="ECO:0000313" key="9">
    <source>
        <dbReference type="EMBL" id="GAA1275077.1"/>
    </source>
</evidence>
<accession>A0ABN1X079</accession>
<organism evidence="9 10">
    <name type="scientific">Kitasatospora nipponensis</name>
    <dbReference type="NCBI Taxonomy" id="258049"/>
    <lineage>
        <taxon>Bacteria</taxon>
        <taxon>Bacillati</taxon>
        <taxon>Actinomycetota</taxon>
        <taxon>Actinomycetes</taxon>
        <taxon>Kitasatosporales</taxon>
        <taxon>Streptomycetaceae</taxon>
        <taxon>Kitasatospora</taxon>
    </lineage>
</organism>
<keyword evidence="10" id="KW-1185">Reference proteome</keyword>
<evidence type="ECO:0000313" key="10">
    <source>
        <dbReference type="Proteomes" id="UP001500037"/>
    </source>
</evidence>
<dbReference type="InterPro" id="IPR027379">
    <property type="entry name" value="CLS_N"/>
</dbReference>
<feature type="transmembrane region" description="Helical" evidence="6">
    <location>
        <begin position="7"/>
        <end position="26"/>
    </location>
</feature>
<comment type="caution">
    <text evidence="9">The sequence shown here is derived from an EMBL/GenBank/DDBJ whole genome shotgun (WGS) entry which is preliminary data.</text>
</comment>
<evidence type="ECO:0000259" key="8">
    <source>
        <dbReference type="Pfam" id="PF13396"/>
    </source>
</evidence>
<keyword evidence="3 6" id="KW-0812">Transmembrane</keyword>
<evidence type="ECO:0000256" key="3">
    <source>
        <dbReference type="ARBA" id="ARBA00022692"/>
    </source>
</evidence>
<evidence type="ECO:0000259" key="7">
    <source>
        <dbReference type="Pfam" id="PF09851"/>
    </source>
</evidence>
<evidence type="ECO:0000256" key="2">
    <source>
        <dbReference type="ARBA" id="ARBA00022475"/>
    </source>
</evidence>
<dbReference type="Pfam" id="PF13396">
    <property type="entry name" value="PLDc_N"/>
    <property type="match status" value="1"/>
</dbReference>
<feature type="domain" description="SHOCT" evidence="7">
    <location>
        <begin position="108"/>
        <end position="135"/>
    </location>
</feature>
<protein>
    <submittedName>
        <fullName evidence="9">SHOCT domain-containing protein</fullName>
    </submittedName>
</protein>
<evidence type="ECO:0000256" key="1">
    <source>
        <dbReference type="ARBA" id="ARBA00004651"/>
    </source>
</evidence>
<keyword evidence="5 6" id="KW-0472">Membrane</keyword>
<dbReference type="Proteomes" id="UP001500037">
    <property type="component" value="Unassembled WGS sequence"/>
</dbReference>
<comment type="subcellular location">
    <subcellularLocation>
        <location evidence="1">Cell membrane</location>
        <topology evidence="1">Multi-pass membrane protein</topology>
    </subcellularLocation>
</comment>
<reference evidence="9 10" key="1">
    <citation type="journal article" date="2019" name="Int. J. Syst. Evol. Microbiol.">
        <title>The Global Catalogue of Microorganisms (GCM) 10K type strain sequencing project: providing services to taxonomists for standard genome sequencing and annotation.</title>
        <authorList>
            <consortium name="The Broad Institute Genomics Platform"/>
            <consortium name="The Broad Institute Genome Sequencing Center for Infectious Disease"/>
            <person name="Wu L."/>
            <person name="Ma J."/>
        </authorList>
    </citation>
    <scope>NUCLEOTIDE SEQUENCE [LARGE SCALE GENOMIC DNA]</scope>
    <source>
        <strain evidence="9 10">JCM 13004</strain>
    </source>
</reference>
<feature type="domain" description="Cardiolipin synthase N-terminal" evidence="8">
    <location>
        <begin position="19"/>
        <end position="65"/>
    </location>
</feature>
<keyword evidence="4 6" id="KW-1133">Transmembrane helix</keyword>
<dbReference type="InterPro" id="IPR018649">
    <property type="entry name" value="SHOCT"/>
</dbReference>
<keyword evidence="2" id="KW-1003">Cell membrane</keyword>